<feature type="compositionally biased region" description="Low complexity" evidence="1">
    <location>
        <begin position="516"/>
        <end position="530"/>
    </location>
</feature>
<organism evidence="2 3">
    <name type="scientific">Rhodotorula paludigena</name>
    <dbReference type="NCBI Taxonomy" id="86838"/>
    <lineage>
        <taxon>Eukaryota</taxon>
        <taxon>Fungi</taxon>
        <taxon>Dikarya</taxon>
        <taxon>Basidiomycota</taxon>
        <taxon>Pucciniomycotina</taxon>
        <taxon>Microbotryomycetes</taxon>
        <taxon>Sporidiobolales</taxon>
        <taxon>Sporidiobolaceae</taxon>
        <taxon>Rhodotorula</taxon>
    </lineage>
</organism>
<feature type="compositionally biased region" description="Basic and acidic residues" evidence="1">
    <location>
        <begin position="615"/>
        <end position="624"/>
    </location>
</feature>
<feature type="compositionally biased region" description="Basic and acidic residues" evidence="1">
    <location>
        <begin position="575"/>
        <end position="588"/>
    </location>
</feature>
<reference evidence="2 3" key="1">
    <citation type="submission" date="2021-12" db="EMBL/GenBank/DDBJ databases">
        <title>High titer production of polyol ester of fatty acids by Rhodotorula paludigena BS15 towards product separation-free biomass refinery.</title>
        <authorList>
            <person name="Mano J."/>
            <person name="Ono H."/>
            <person name="Tanaka T."/>
            <person name="Naito K."/>
            <person name="Sushida H."/>
            <person name="Ike M."/>
            <person name="Tokuyasu K."/>
            <person name="Kitaoka M."/>
        </authorList>
    </citation>
    <scope>NUCLEOTIDE SEQUENCE [LARGE SCALE GENOMIC DNA]</scope>
    <source>
        <strain evidence="2 3">BS15</strain>
    </source>
</reference>
<sequence length="1416" mass="152888">MQPTGGQDLRPTSPPLSYSPAPQPSRNPYGVRDSPQQSAPVIRGEAPAEQRRRTAREPQGPFESTYSSDEASSPTSPTIAPVQRRQLDQSSYRNQPPPPSFAVNPPPGPPSFERPQQPNVRPVPPQPYQDPPRQLAGYVQPARLPPRFDSDAPPPPQTAWNNRSPSSSFSAPPSGAPALAVAAPAASYKPAQALGPPPALAQRRDGPPLAPTPLDADEAARLRRARPSRFEQSQPPTLPPAADSASPDASANLSDEDLSAAQPAPPVQPSDHASDSLRRRPDNAMPASQPTQVFSPAPRAPFSTAAAPYVSPPRATETAYPPPFAASMAPTPPQSFIPVAASAFVPAPASAPPRAAFPTPSAPLAAAGSPTPYLASASSPPSAASPAIDARASEGYPNAYPPSNPPAAAPMASMGAPNASPYLNSPARLPSEAAPPPSSFAAQPSGFQQPQQQIGVPTTVAPPQISSAPAPPSFLQSEPQQLQQRPYDFERGRVASQPESTQQDPYQPRPSTSESAPSVAPLGLAAAGASAGAGGIAAAGWHGGEREREQRDDLSDSSAPVETPAASDTDSDSEPPGRDAPRTEKDRSLPPLDTRPEPSLFDQREPVTTPTDSSVDDRTDDEHQQPLAMPAARRQPREEAERFDDSESGPDPPTRTSSDDGEDPLEPVVRNRAAAPQKDDVATDSEYEGDNEDDRDGEPSRSQVEGRDSESFGRDTSRTPRSANVDQQVDDGEPSSADEVDHKDGVESRSRSGEPADRLAAASGGGVGSYDRDDAGSADEDDARRSKRGATDREDDRDENKLDDDADDRFDDAKDVDEPASRQRKTSFRREDDEDGGDSIGEDSRANGGTDARTLSDEELDPDAKSPTRDAGRDDDVDDSAAQSGSRDLGDAAGDNDRTNGRQDPDGGDGYGGPASNSPDPADVDETDRPQTANSWADRGDMADQFAARGRGNTDDYSKTNDGQFDSYENGNDARQSDYRDDGLGGGGRGDSAAAFSRDRDDGYYGDNDSSLRNGDRDTSYANADRYNDRDNWGGQGDYDADDQFADGDRYRGVTDEERNGYRARDEDYDAETDYGAERGHRREPLSEYAVSEALFRVLDASYDLRILERQHAEEEEERRSRHHRHSRRSHLSHVELTPFPAKTSLTVSMPDSKNTTSTWKSVIFHITTHMRLQKLVVIADRTTSIMVYAAGKAHDEALARVRKAQQNARRHPNSRQASEEVAAAHRHLEDVEKQHDEQHQALVDRHAALLKDPHAHPDEISEALHHRHRSAVHRLHRARNKLADAQSELDAAEHARPLNRRHVAVARRRVEAAREAVEDAEKEERELRPETDPDHRQAMAALTTAHAAALVDRRRKELAEVENDPHASPEAVERAKERVNEAAEHHEAAMNAEKQGREAADEDARDAGRTVANSR</sequence>
<feature type="compositionally biased region" description="Acidic residues" evidence="1">
    <location>
        <begin position="682"/>
        <end position="696"/>
    </location>
</feature>
<feature type="compositionally biased region" description="Polar residues" evidence="1">
    <location>
        <begin position="1144"/>
        <end position="1156"/>
    </location>
</feature>
<feature type="compositionally biased region" description="Pro residues" evidence="1">
    <location>
        <begin position="399"/>
        <end position="408"/>
    </location>
</feature>
<feature type="region of interest" description="Disordered" evidence="1">
    <location>
        <begin position="1355"/>
        <end position="1416"/>
    </location>
</feature>
<feature type="compositionally biased region" description="Basic and acidic residues" evidence="1">
    <location>
        <begin position="739"/>
        <end position="757"/>
    </location>
</feature>
<feature type="compositionally biased region" description="Basic and acidic residues" evidence="1">
    <location>
        <begin position="635"/>
        <end position="645"/>
    </location>
</feature>
<protein>
    <submittedName>
        <fullName evidence="2">Uncharacterized protein</fullName>
    </submittedName>
</protein>
<feature type="compositionally biased region" description="Pro residues" evidence="1">
    <location>
        <begin position="320"/>
        <end position="332"/>
    </location>
</feature>
<feature type="compositionally biased region" description="Pro residues" evidence="1">
    <location>
        <begin position="121"/>
        <end position="130"/>
    </location>
</feature>
<feature type="region of interest" description="Disordered" evidence="1">
    <location>
        <begin position="1"/>
        <end position="332"/>
    </location>
</feature>
<gene>
    <name evidence="2" type="ORF">Rhopal_000174-T1</name>
</gene>
<feature type="compositionally biased region" description="Low complexity" evidence="1">
    <location>
        <begin position="164"/>
        <end position="194"/>
    </location>
</feature>
<feature type="compositionally biased region" description="Basic and acidic residues" evidence="1">
    <location>
        <begin position="272"/>
        <end position="282"/>
    </location>
</feature>
<feature type="compositionally biased region" description="Low complexity" evidence="1">
    <location>
        <begin position="348"/>
        <end position="398"/>
    </location>
</feature>
<accession>A0AAV5GCZ9</accession>
<feature type="compositionally biased region" description="Basic and acidic residues" evidence="1">
    <location>
        <begin position="1355"/>
        <end position="1400"/>
    </location>
</feature>
<feature type="compositionally biased region" description="Basic and acidic residues" evidence="1">
    <location>
        <begin position="895"/>
        <end position="905"/>
    </location>
</feature>
<feature type="compositionally biased region" description="Basic and acidic residues" evidence="1">
    <location>
        <begin position="789"/>
        <end position="800"/>
    </location>
</feature>
<feature type="region of interest" description="Disordered" evidence="1">
    <location>
        <begin position="348"/>
        <end position="1084"/>
    </location>
</feature>
<feature type="compositionally biased region" description="Acidic residues" evidence="1">
    <location>
        <begin position="832"/>
        <end position="841"/>
    </location>
</feature>
<feature type="compositionally biased region" description="Low complexity" evidence="1">
    <location>
        <begin position="409"/>
        <end position="432"/>
    </location>
</feature>
<feature type="compositionally biased region" description="Basic residues" evidence="1">
    <location>
        <begin position="1121"/>
        <end position="1132"/>
    </location>
</feature>
<dbReference type="Proteomes" id="UP001342314">
    <property type="component" value="Unassembled WGS sequence"/>
</dbReference>
<evidence type="ECO:0000256" key="1">
    <source>
        <dbReference type="SAM" id="MobiDB-lite"/>
    </source>
</evidence>
<feature type="compositionally biased region" description="Basic and acidic residues" evidence="1">
    <location>
        <begin position="862"/>
        <end position="874"/>
    </location>
</feature>
<feature type="region of interest" description="Disordered" evidence="1">
    <location>
        <begin position="1113"/>
        <end position="1156"/>
    </location>
</feature>
<feature type="compositionally biased region" description="Pro residues" evidence="1">
    <location>
        <begin position="95"/>
        <end position="112"/>
    </location>
</feature>
<evidence type="ECO:0000313" key="2">
    <source>
        <dbReference type="EMBL" id="GJN87229.1"/>
    </source>
</evidence>
<feature type="compositionally biased region" description="Basic and acidic residues" evidence="1">
    <location>
        <begin position="1047"/>
        <end position="1066"/>
    </location>
</feature>
<feature type="compositionally biased region" description="Low complexity" evidence="1">
    <location>
        <begin position="240"/>
        <end position="251"/>
    </location>
</feature>
<evidence type="ECO:0000313" key="3">
    <source>
        <dbReference type="Proteomes" id="UP001342314"/>
    </source>
</evidence>
<feature type="compositionally biased region" description="Acidic residues" evidence="1">
    <location>
        <begin position="801"/>
        <end position="810"/>
    </location>
</feature>
<dbReference type="EMBL" id="BQKY01000001">
    <property type="protein sequence ID" value="GJN87229.1"/>
    <property type="molecule type" value="Genomic_DNA"/>
</dbReference>
<feature type="compositionally biased region" description="Acidic residues" evidence="1">
    <location>
        <begin position="728"/>
        <end position="738"/>
    </location>
</feature>
<feature type="compositionally biased region" description="Basic and acidic residues" evidence="1">
    <location>
        <begin position="46"/>
        <end position="56"/>
    </location>
</feature>
<proteinExistence type="predicted"/>
<feature type="compositionally biased region" description="Low complexity" evidence="1">
    <location>
        <begin position="439"/>
        <end position="453"/>
    </location>
</feature>
<comment type="caution">
    <text evidence="2">The sequence shown here is derived from an EMBL/GenBank/DDBJ whole genome shotgun (WGS) entry which is preliminary data.</text>
</comment>
<feature type="compositionally biased region" description="Polar residues" evidence="1">
    <location>
        <begin position="497"/>
        <end position="515"/>
    </location>
</feature>
<feature type="compositionally biased region" description="Polar residues" evidence="1">
    <location>
        <begin position="960"/>
        <end position="974"/>
    </location>
</feature>
<feature type="compositionally biased region" description="Basic and acidic residues" evidence="1">
    <location>
        <begin position="811"/>
        <end position="821"/>
    </location>
</feature>
<feature type="compositionally biased region" description="Polar residues" evidence="1">
    <location>
        <begin position="474"/>
        <end position="484"/>
    </location>
</feature>
<keyword evidence="3" id="KW-1185">Reference proteome</keyword>
<feature type="compositionally biased region" description="Basic and acidic residues" evidence="1">
    <location>
        <begin position="543"/>
        <end position="554"/>
    </location>
</feature>
<name>A0AAV5GCZ9_9BASI</name>
<feature type="compositionally biased region" description="Basic and acidic residues" evidence="1">
    <location>
        <begin position="704"/>
        <end position="718"/>
    </location>
</feature>
<feature type="compositionally biased region" description="Polar residues" evidence="1">
    <location>
        <begin position="62"/>
        <end position="78"/>
    </location>
</feature>
<feature type="region of interest" description="Disordered" evidence="1">
    <location>
        <begin position="1316"/>
        <end position="1336"/>
    </location>
</feature>